<keyword evidence="2" id="KW-1185">Reference proteome</keyword>
<gene>
    <name evidence="1" type="ORF">NQ318_005483</name>
</gene>
<reference evidence="1" key="1">
    <citation type="journal article" date="2023" name="Insect Mol. Biol.">
        <title>Genome sequencing provides insights into the evolution of gene families encoding plant cell wall-degrading enzymes in longhorned beetles.</title>
        <authorList>
            <person name="Shin N.R."/>
            <person name="Okamura Y."/>
            <person name="Kirsch R."/>
            <person name="Pauchet Y."/>
        </authorList>
    </citation>
    <scope>NUCLEOTIDE SEQUENCE</scope>
    <source>
        <strain evidence="1">AMC_N1</strain>
    </source>
</reference>
<dbReference type="Proteomes" id="UP001162162">
    <property type="component" value="Unassembled WGS sequence"/>
</dbReference>
<name>A0AAV8XQI2_9CUCU</name>
<evidence type="ECO:0000313" key="1">
    <source>
        <dbReference type="EMBL" id="KAJ8940732.1"/>
    </source>
</evidence>
<dbReference type="EMBL" id="JAPWTK010000412">
    <property type="protein sequence ID" value="KAJ8940732.1"/>
    <property type="molecule type" value="Genomic_DNA"/>
</dbReference>
<evidence type="ECO:0000313" key="2">
    <source>
        <dbReference type="Proteomes" id="UP001162162"/>
    </source>
</evidence>
<accession>A0AAV8XQI2</accession>
<protein>
    <submittedName>
        <fullName evidence="1">Uncharacterized protein</fullName>
    </submittedName>
</protein>
<proteinExistence type="predicted"/>
<sequence length="70" mass="7918">MDAAVLEEEEHTVYRTFLGFRKPPSPLSKKSDLRDAIVAVYEKAKAKGWRHVGVYNLSRPIYIPVDIGTS</sequence>
<organism evidence="1 2">
    <name type="scientific">Aromia moschata</name>
    <dbReference type="NCBI Taxonomy" id="1265417"/>
    <lineage>
        <taxon>Eukaryota</taxon>
        <taxon>Metazoa</taxon>
        <taxon>Ecdysozoa</taxon>
        <taxon>Arthropoda</taxon>
        <taxon>Hexapoda</taxon>
        <taxon>Insecta</taxon>
        <taxon>Pterygota</taxon>
        <taxon>Neoptera</taxon>
        <taxon>Endopterygota</taxon>
        <taxon>Coleoptera</taxon>
        <taxon>Polyphaga</taxon>
        <taxon>Cucujiformia</taxon>
        <taxon>Chrysomeloidea</taxon>
        <taxon>Cerambycidae</taxon>
        <taxon>Cerambycinae</taxon>
        <taxon>Callichromatini</taxon>
        <taxon>Aromia</taxon>
    </lineage>
</organism>
<dbReference type="AlphaFoldDB" id="A0AAV8XQI2"/>
<comment type="caution">
    <text evidence="1">The sequence shown here is derived from an EMBL/GenBank/DDBJ whole genome shotgun (WGS) entry which is preliminary data.</text>
</comment>